<dbReference type="EMBL" id="CP023697">
    <property type="protein sequence ID" value="QEV07833.1"/>
    <property type="molecule type" value="Genomic_DNA"/>
</dbReference>
<reference evidence="2 3" key="1">
    <citation type="submission" date="2017-09" db="EMBL/GenBank/DDBJ databases">
        <authorList>
            <person name="Lee N."/>
            <person name="Cho B.-K."/>
        </authorList>
    </citation>
    <scope>NUCLEOTIDE SEQUENCE [LARGE SCALE GENOMIC DNA]</scope>
    <source>
        <strain evidence="2 3">ATCC 13879</strain>
    </source>
</reference>
<organism evidence="2 3">
    <name type="scientific">Streptomyces prasinus</name>
    <dbReference type="NCBI Taxonomy" id="67345"/>
    <lineage>
        <taxon>Bacteria</taxon>
        <taxon>Bacillati</taxon>
        <taxon>Actinomycetota</taxon>
        <taxon>Actinomycetes</taxon>
        <taxon>Kitasatosporales</taxon>
        <taxon>Streptomycetaceae</taxon>
        <taxon>Streptomyces</taxon>
    </lineage>
</organism>
<sequence>MNVRTRAARAVFTTSAIAAAAMLFSTQAAVAATNDSFTVGTTGGGCGVVNFVDYGEGWPGGGNNDDYLSIYDSCGDKKGVRADAWLNGVYYGSKSNTGGLTGDPVLWDPFGDVWAGDAIGIKVCLVDGNGALSKCNETTRWSVDG</sequence>
<dbReference type="GeneID" id="95537058"/>
<feature type="signal peptide" evidence="1">
    <location>
        <begin position="1"/>
        <end position="31"/>
    </location>
</feature>
<keyword evidence="1" id="KW-0732">Signal</keyword>
<keyword evidence="3" id="KW-1185">Reference proteome</keyword>
<evidence type="ECO:0000313" key="2">
    <source>
        <dbReference type="EMBL" id="QEV07833.1"/>
    </source>
</evidence>
<dbReference type="RefSeq" id="WP_055605685.1">
    <property type="nucleotide sequence ID" value="NZ_CP023697.1"/>
</dbReference>
<dbReference type="Proteomes" id="UP000326041">
    <property type="component" value="Chromosome"/>
</dbReference>
<name>A0ABX6AYL1_9ACTN</name>
<evidence type="ECO:0000313" key="3">
    <source>
        <dbReference type="Proteomes" id="UP000326041"/>
    </source>
</evidence>
<accession>A0ABX6AYL1</accession>
<proteinExistence type="predicted"/>
<protein>
    <recommendedName>
        <fullName evidence="4">Secreted protein</fullName>
    </recommendedName>
</protein>
<evidence type="ECO:0008006" key="4">
    <source>
        <dbReference type="Google" id="ProtNLM"/>
    </source>
</evidence>
<feature type="chain" id="PRO_5045776423" description="Secreted protein" evidence="1">
    <location>
        <begin position="32"/>
        <end position="145"/>
    </location>
</feature>
<gene>
    <name evidence="2" type="ORF">CP972_21320</name>
</gene>
<evidence type="ECO:0000256" key="1">
    <source>
        <dbReference type="SAM" id="SignalP"/>
    </source>
</evidence>